<evidence type="ECO:0000256" key="1">
    <source>
        <dbReference type="ARBA" id="ARBA00004324"/>
    </source>
</evidence>
<feature type="compositionally biased region" description="Low complexity" evidence="8">
    <location>
        <begin position="338"/>
        <end position="347"/>
    </location>
</feature>
<evidence type="ECO:0000313" key="10">
    <source>
        <dbReference type="EMBL" id="JAQ07081.1"/>
    </source>
</evidence>
<feature type="region of interest" description="Disordered" evidence="8">
    <location>
        <begin position="299"/>
        <end position="353"/>
    </location>
</feature>
<dbReference type="GO" id="GO:0016607">
    <property type="term" value="C:nuclear speck"/>
    <property type="evidence" value="ECO:0007669"/>
    <property type="project" value="UniProtKB-SubCell"/>
</dbReference>
<feature type="domain" description="Neurogenic mastermind-like N-terminal" evidence="9">
    <location>
        <begin position="9"/>
        <end position="68"/>
    </location>
</feature>
<dbReference type="GO" id="GO:0007221">
    <property type="term" value="P:positive regulation of transcription of Notch receptor target"/>
    <property type="evidence" value="ECO:0007669"/>
    <property type="project" value="InterPro"/>
</dbReference>
<keyword evidence="6" id="KW-0804">Transcription</keyword>
<dbReference type="GO" id="GO:0003713">
    <property type="term" value="F:transcription coactivator activity"/>
    <property type="evidence" value="ECO:0007669"/>
    <property type="project" value="InterPro"/>
</dbReference>
<dbReference type="AlphaFoldDB" id="A0A146LG04"/>
<feature type="compositionally biased region" description="Low complexity" evidence="8">
    <location>
        <begin position="417"/>
        <end position="470"/>
    </location>
</feature>
<comment type="similarity">
    <text evidence="2">Belongs to the mastermind family.</text>
</comment>
<dbReference type="EMBL" id="GDHC01011548">
    <property type="protein sequence ID" value="JAQ07081.1"/>
    <property type="molecule type" value="Transcribed_RNA"/>
</dbReference>
<gene>
    <name evidence="10" type="primary">mam_1</name>
    <name evidence="10" type="ORF">g.37988</name>
</gene>
<dbReference type="InterPro" id="IPR046369">
    <property type="entry name" value="MAML1-3"/>
</dbReference>
<dbReference type="InterPro" id="IPR046370">
    <property type="entry name" value="MAML_N_sf"/>
</dbReference>
<evidence type="ECO:0000256" key="3">
    <source>
        <dbReference type="ARBA" id="ARBA00022976"/>
    </source>
</evidence>
<dbReference type="Pfam" id="PF09596">
    <property type="entry name" value="MamL-1"/>
    <property type="match status" value="1"/>
</dbReference>
<evidence type="ECO:0000256" key="2">
    <source>
        <dbReference type="ARBA" id="ARBA00008081"/>
    </source>
</evidence>
<evidence type="ECO:0000256" key="6">
    <source>
        <dbReference type="ARBA" id="ARBA00023163"/>
    </source>
</evidence>
<keyword evidence="4" id="KW-0805">Transcription regulation</keyword>
<feature type="compositionally biased region" description="Polar residues" evidence="8">
    <location>
        <begin position="698"/>
        <end position="710"/>
    </location>
</feature>
<organism evidence="10">
    <name type="scientific">Lygus hesperus</name>
    <name type="common">Western plant bug</name>
    <dbReference type="NCBI Taxonomy" id="30085"/>
    <lineage>
        <taxon>Eukaryota</taxon>
        <taxon>Metazoa</taxon>
        <taxon>Ecdysozoa</taxon>
        <taxon>Arthropoda</taxon>
        <taxon>Hexapoda</taxon>
        <taxon>Insecta</taxon>
        <taxon>Pterygota</taxon>
        <taxon>Neoptera</taxon>
        <taxon>Paraneoptera</taxon>
        <taxon>Hemiptera</taxon>
        <taxon>Heteroptera</taxon>
        <taxon>Panheteroptera</taxon>
        <taxon>Cimicomorpha</taxon>
        <taxon>Miridae</taxon>
        <taxon>Mirini</taxon>
        <taxon>Lygus</taxon>
    </lineage>
</organism>
<evidence type="ECO:0000256" key="8">
    <source>
        <dbReference type="SAM" id="MobiDB-lite"/>
    </source>
</evidence>
<feature type="compositionally biased region" description="Polar residues" evidence="8">
    <location>
        <begin position="650"/>
        <end position="666"/>
    </location>
</feature>
<feature type="region of interest" description="Disordered" evidence="8">
    <location>
        <begin position="64"/>
        <end position="115"/>
    </location>
</feature>
<feature type="compositionally biased region" description="Polar residues" evidence="8">
    <location>
        <begin position="105"/>
        <end position="115"/>
    </location>
</feature>
<name>A0A146LG04_LYGHE</name>
<evidence type="ECO:0000256" key="5">
    <source>
        <dbReference type="ARBA" id="ARBA00023159"/>
    </source>
</evidence>
<accession>A0A146LG04</accession>
<dbReference type="Gene3D" id="6.10.250.970">
    <property type="match status" value="1"/>
</dbReference>
<dbReference type="InterPro" id="IPR019082">
    <property type="entry name" value="Mastermind-like_N"/>
</dbReference>
<keyword evidence="3" id="KW-0914">Notch signaling pathway</keyword>
<evidence type="ECO:0000256" key="7">
    <source>
        <dbReference type="ARBA" id="ARBA00023242"/>
    </source>
</evidence>
<keyword evidence="7" id="KW-0539">Nucleus</keyword>
<feature type="region of interest" description="Disordered" evidence="8">
    <location>
        <begin position="375"/>
        <end position="473"/>
    </location>
</feature>
<evidence type="ECO:0000256" key="4">
    <source>
        <dbReference type="ARBA" id="ARBA00023015"/>
    </source>
</evidence>
<dbReference type="PANTHER" id="PTHR15692:SF20">
    <property type="entry name" value="NEUROGENIC MASTERMIND-LIKE N-TERMINAL DOMAIN-CONTAINING PROTEIN"/>
    <property type="match status" value="1"/>
</dbReference>
<comment type="subcellular location">
    <subcellularLocation>
        <location evidence="1">Nucleus speckle</location>
    </subcellularLocation>
</comment>
<feature type="region of interest" description="Disordered" evidence="8">
    <location>
        <begin position="698"/>
        <end position="783"/>
    </location>
</feature>
<sequence length="824" mass="90904">MAPADVLPPKKQAVVERLTRRMESYRRHQNDCIPRFNHSFNGVVKQNLQDTLLLKQRFLENKAKRGLKKSDKKPQENAIPKFTTKRSASEEVEINSDNLGEAPPNKSQQSAQKQNDNLTKFSVEIVQQLDFTSNASNSQISSNVPVKSLNASVKSDVPQSPKPPTPRNPDIVECKREPENVDFVDLEQCAAAVEKDAAGGSSFPGFTDFICDDTSDAIITSDAFNDLISEISDFNPEFMKDFDFDGGDIKPQITEEQQKPENIGKPQQSNVRSLPSCPTKLNFNPNVEFKAELSPAAQTLKQMAEQHQHKTQMNLNYNPSRPSPKPYDFQFAAGNDFSPNSNTTSNPGSFKQNIASPPCSLSFNTDAIKQEVFSNQNSPLGFSPGRNIPSPQHVRLNSGYKPQFSFGSPAGSGGSGFANSRPQPQQPCVGQQSSPQQQKSQQPPSRPPSSGASNQFSNPNVPVNQNQQMQGSPQVQVTMANLNGEMKSGNMTLGAQGVFLSGNQPSFCPATQAQTINFTQQSLRQRAPTKPAHPAGIRGPHPQVMDVMGSHPGSQQMGTRPDYSKGIPPGLRFQTRMLPLQPMPPSGPMMRSSQVPFIGNQNMGNMHHPRHHPYNSGKPRHILAAHSTDNLPNWRPLMTQQQRPPYLQNPGVTFSSSDAPLSAGQLQHPSMSIHQQNLGLHQVNPTMSLRVQMSQNMSSGGVFTSSNARQHQVGHRHPTLTSSSFPSGNVNSSYSSSPYSEQPQQQASPQQQTQHQHQHQQHQQQQHQQQQAQQHAAFQQSSLPSDFSLDFLEQFPTGDNSNFTEQEFLSSFESSAPFNFQDIL</sequence>
<proteinExistence type="inferred from homology"/>
<keyword evidence="5" id="KW-0010">Activator</keyword>
<feature type="compositionally biased region" description="Basic and acidic residues" evidence="8">
    <location>
        <begin position="64"/>
        <end position="75"/>
    </location>
</feature>
<dbReference type="SMART" id="SM01275">
    <property type="entry name" value="MamL-1"/>
    <property type="match status" value="1"/>
</dbReference>
<feature type="compositionally biased region" description="Polar residues" evidence="8">
    <location>
        <begin position="311"/>
        <end position="320"/>
    </location>
</feature>
<protein>
    <submittedName>
        <fullName evidence="10">Neurogenic protein mastermind</fullName>
    </submittedName>
</protein>
<feature type="compositionally biased region" description="Low complexity" evidence="8">
    <location>
        <begin position="722"/>
        <end position="783"/>
    </location>
</feature>
<feature type="region of interest" description="Disordered" evidence="8">
    <location>
        <begin position="254"/>
        <end position="277"/>
    </location>
</feature>
<feature type="region of interest" description="Disordered" evidence="8">
    <location>
        <begin position="647"/>
        <end position="666"/>
    </location>
</feature>
<reference evidence="10" key="1">
    <citation type="journal article" date="2016" name="Gigascience">
        <title>De novo construction of an expanded transcriptome assembly for the western tarnished plant bug, Lygus hesperus.</title>
        <authorList>
            <person name="Tassone E.E."/>
            <person name="Geib S.M."/>
            <person name="Hall B."/>
            <person name="Fabrick J.A."/>
            <person name="Brent C.S."/>
            <person name="Hull J.J."/>
        </authorList>
    </citation>
    <scope>NUCLEOTIDE SEQUENCE</scope>
</reference>
<evidence type="ECO:0000259" key="9">
    <source>
        <dbReference type="SMART" id="SM01275"/>
    </source>
</evidence>
<feature type="region of interest" description="Disordered" evidence="8">
    <location>
        <begin position="152"/>
        <end position="171"/>
    </location>
</feature>
<dbReference type="PANTHER" id="PTHR15692">
    <property type="entry name" value="MASTERMIND-LIKE"/>
    <property type="match status" value="1"/>
</dbReference>